<dbReference type="CDD" id="cd22755">
    <property type="entry name" value="OTU_CeDUB-like"/>
    <property type="match status" value="1"/>
</dbReference>
<dbReference type="PANTHER" id="PTHR12419">
    <property type="entry name" value="OTU DOMAIN CONTAINING PROTEIN"/>
    <property type="match status" value="1"/>
</dbReference>
<dbReference type="SUPFAM" id="SSF54001">
    <property type="entry name" value="Cysteine proteinases"/>
    <property type="match status" value="1"/>
</dbReference>
<dbReference type="OrthoDB" id="409956at2759"/>
<dbReference type="PROSITE" id="PS50802">
    <property type="entry name" value="OTU"/>
    <property type="match status" value="1"/>
</dbReference>
<reference evidence="3" key="2">
    <citation type="submission" date="2020-11" db="EMBL/GenBank/DDBJ databases">
        <authorList>
            <person name="McCartney M.A."/>
            <person name="Auch B."/>
            <person name="Kono T."/>
            <person name="Mallez S."/>
            <person name="Becker A."/>
            <person name="Gohl D.M."/>
            <person name="Silverstein K.A.T."/>
            <person name="Koren S."/>
            <person name="Bechman K.B."/>
            <person name="Herman A."/>
            <person name="Abrahante J.E."/>
            <person name="Garbe J."/>
        </authorList>
    </citation>
    <scope>NUCLEOTIDE SEQUENCE</scope>
    <source>
        <strain evidence="3">Duluth1</strain>
        <tissue evidence="3">Whole animal</tissue>
    </source>
</reference>
<feature type="region of interest" description="Disordered" evidence="1">
    <location>
        <begin position="23"/>
        <end position="44"/>
    </location>
</feature>
<proteinExistence type="predicted"/>
<organism evidence="3 4">
    <name type="scientific">Dreissena polymorpha</name>
    <name type="common">Zebra mussel</name>
    <name type="synonym">Mytilus polymorpha</name>
    <dbReference type="NCBI Taxonomy" id="45954"/>
    <lineage>
        <taxon>Eukaryota</taxon>
        <taxon>Metazoa</taxon>
        <taxon>Spiralia</taxon>
        <taxon>Lophotrochozoa</taxon>
        <taxon>Mollusca</taxon>
        <taxon>Bivalvia</taxon>
        <taxon>Autobranchia</taxon>
        <taxon>Heteroconchia</taxon>
        <taxon>Euheterodonta</taxon>
        <taxon>Imparidentia</taxon>
        <taxon>Neoheterodontei</taxon>
        <taxon>Myida</taxon>
        <taxon>Dreissenoidea</taxon>
        <taxon>Dreissenidae</taxon>
        <taxon>Dreissena</taxon>
    </lineage>
</organism>
<dbReference type="InterPro" id="IPR003323">
    <property type="entry name" value="OTU_dom"/>
</dbReference>
<name>A0A9D4RJE4_DREPO</name>
<keyword evidence="4" id="KW-1185">Reference proteome</keyword>
<evidence type="ECO:0000313" key="3">
    <source>
        <dbReference type="EMBL" id="KAH3868607.1"/>
    </source>
</evidence>
<dbReference type="InterPro" id="IPR050704">
    <property type="entry name" value="Peptidase_C85-like"/>
</dbReference>
<dbReference type="Proteomes" id="UP000828390">
    <property type="component" value="Unassembled WGS sequence"/>
</dbReference>
<comment type="caution">
    <text evidence="3">The sequence shown here is derived from an EMBL/GenBank/DDBJ whole genome shotgun (WGS) entry which is preliminary data.</text>
</comment>
<feature type="domain" description="OTU" evidence="2">
    <location>
        <begin position="184"/>
        <end position="317"/>
    </location>
</feature>
<evidence type="ECO:0000259" key="2">
    <source>
        <dbReference type="PROSITE" id="PS50802"/>
    </source>
</evidence>
<protein>
    <recommendedName>
        <fullName evidence="2">OTU domain-containing protein</fullName>
    </recommendedName>
</protein>
<evidence type="ECO:0000256" key="1">
    <source>
        <dbReference type="SAM" id="MobiDB-lite"/>
    </source>
</evidence>
<dbReference type="Pfam" id="PF02338">
    <property type="entry name" value="OTU"/>
    <property type="match status" value="1"/>
</dbReference>
<evidence type="ECO:0000313" key="4">
    <source>
        <dbReference type="Proteomes" id="UP000828390"/>
    </source>
</evidence>
<dbReference type="GO" id="GO:0004843">
    <property type="term" value="F:cysteine-type deubiquitinase activity"/>
    <property type="evidence" value="ECO:0007669"/>
    <property type="project" value="TreeGrafter"/>
</dbReference>
<dbReference type="Gene3D" id="3.90.70.80">
    <property type="match status" value="1"/>
</dbReference>
<dbReference type="GO" id="GO:0016579">
    <property type="term" value="P:protein deubiquitination"/>
    <property type="evidence" value="ECO:0007669"/>
    <property type="project" value="TreeGrafter"/>
</dbReference>
<sequence>MTIIGSFLPDHVPWDEYWRSQGGYPPPRRPEFDRWREASSPGPRAGADIVIPIEIVGSRPHCEPVYVADEYSDDDQNLNNSSHMILRQRRRQHEGHHQSSKKSQLSAASINLDDYEDDCTHIEIQDCKAGTEAKEQSSRRLSVGDATSSKQIFIGDDSEEREINGTDGYSVYTYLKGFLSSTGRQIDAIKGDGNCFFRALSKIIYGNQKYYNEIRQAVVDVIQKHPRKFEAFADGPISEHIADMRHDKTWATQTEIYAAATLLNRDIYILSPDQTGETYRWLLFQPQVKYNNNLTGCDCCLTICHTHGNHYDRIAPLVGKCNCELGPPEMSGIKGHVDLT</sequence>
<accession>A0A9D4RJE4</accession>
<reference evidence="3" key="1">
    <citation type="journal article" date="2019" name="bioRxiv">
        <title>The Genome of the Zebra Mussel, Dreissena polymorpha: A Resource for Invasive Species Research.</title>
        <authorList>
            <person name="McCartney M.A."/>
            <person name="Auch B."/>
            <person name="Kono T."/>
            <person name="Mallez S."/>
            <person name="Zhang Y."/>
            <person name="Obille A."/>
            <person name="Becker A."/>
            <person name="Abrahante J.E."/>
            <person name="Garbe J."/>
            <person name="Badalamenti J.P."/>
            <person name="Herman A."/>
            <person name="Mangelson H."/>
            <person name="Liachko I."/>
            <person name="Sullivan S."/>
            <person name="Sone E.D."/>
            <person name="Koren S."/>
            <person name="Silverstein K.A.T."/>
            <person name="Beckman K.B."/>
            <person name="Gohl D.M."/>
        </authorList>
    </citation>
    <scope>NUCLEOTIDE SEQUENCE</scope>
    <source>
        <strain evidence="3">Duluth1</strain>
        <tissue evidence="3">Whole animal</tissue>
    </source>
</reference>
<dbReference type="EMBL" id="JAIWYP010000002">
    <property type="protein sequence ID" value="KAH3868607.1"/>
    <property type="molecule type" value="Genomic_DNA"/>
</dbReference>
<dbReference type="AlphaFoldDB" id="A0A9D4RJE4"/>
<feature type="compositionally biased region" description="Basic and acidic residues" evidence="1">
    <location>
        <begin position="28"/>
        <end position="37"/>
    </location>
</feature>
<dbReference type="InterPro" id="IPR038765">
    <property type="entry name" value="Papain-like_cys_pep_sf"/>
</dbReference>
<gene>
    <name evidence="3" type="ORF">DPMN_031757</name>
</gene>